<dbReference type="PANTHER" id="PTHR33420:SF10">
    <property type="entry name" value="FIMBRIAE MAJOR SUBUNIT"/>
    <property type="match status" value="1"/>
</dbReference>
<dbReference type="RefSeq" id="WP_078002517.1">
    <property type="nucleotide sequence ID" value="NZ_MRUL01000005.1"/>
</dbReference>
<keyword evidence="3" id="KW-1185">Reference proteome</keyword>
<dbReference type="InterPro" id="IPR050263">
    <property type="entry name" value="Bact_Fimbrial_Adh_Pro"/>
</dbReference>
<dbReference type="PANTHER" id="PTHR33420">
    <property type="entry name" value="FIMBRIAL SUBUNIT ELFA-RELATED"/>
    <property type="match status" value="1"/>
</dbReference>
<accession>A0A1S8YMQ4</accession>
<feature type="domain" description="Fimbrial-type adhesion" evidence="1">
    <location>
        <begin position="46"/>
        <end position="197"/>
    </location>
</feature>
<proteinExistence type="predicted"/>
<sequence>MFAQLTGKERIGKTVGWILLGVGMSTSTSALAEKCLSTSACRIPVSFTGIYRDDTCRISINNGGSDETVTLPTLSTSNLQSNGDEAGSQQFNITLKSCPASQRIDLHFVSAGSAIDSSTGNLVNSSESGMSRGVQIRIRDESARQMFIDDHSSFQSYVIPSGGNDVTHYYSASYYAKGSGVVTSGGVRALSGIELIYN</sequence>
<dbReference type="EMBL" id="MRUL01000005">
    <property type="protein sequence ID" value="OON40188.1"/>
    <property type="molecule type" value="Genomic_DNA"/>
</dbReference>
<dbReference type="SUPFAM" id="SSF49401">
    <property type="entry name" value="Bacterial adhesins"/>
    <property type="match status" value="1"/>
</dbReference>
<dbReference type="InterPro" id="IPR008966">
    <property type="entry name" value="Adhesion_dom_sf"/>
</dbReference>
<evidence type="ECO:0000259" key="1">
    <source>
        <dbReference type="Pfam" id="PF00419"/>
    </source>
</evidence>
<dbReference type="InterPro" id="IPR036937">
    <property type="entry name" value="Adhesion_dom_fimbrial_sf"/>
</dbReference>
<gene>
    <name evidence="2" type="ORF">BTJ39_09845</name>
</gene>
<dbReference type="Pfam" id="PF00419">
    <property type="entry name" value="Fimbrial"/>
    <property type="match status" value="1"/>
</dbReference>
<name>A0A1S8YMQ4_9GAMM</name>
<comment type="caution">
    <text evidence="2">The sequence shown here is derived from an EMBL/GenBank/DDBJ whole genome shotgun (WGS) entry which is preliminary data.</text>
</comment>
<dbReference type="STRING" id="1926881.BTJ39_09845"/>
<dbReference type="Proteomes" id="UP000190667">
    <property type="component" value="Unassembled WGS sequence"/>
</dbReference>
<dbReference type="AlphaFoldDB" id="A0A1S8YMQ4"/>
<evidence type="ECO:0000313" key="3">
    <source>
        <dbReference type="Proteomes" id="UP000190667"/>
    </source>
</evidence>
<protein>
    <submittedName>
        <fullName evidence="2">Fimbrial protein</fullName>
    </submittedName>
</protein>
<dbReference type="GO" id="GO:0043709">
    <property type="term" value="P:cell adhesion involved in single-species biofilm formation"/>
    <property type="evidence" value="ECO:0007669"/>
    <property type="project" value="TreeGrafter"/>
</dbReference>
<dbReference type="InterPro" id="IPR000259">
    <property type="entry name" value="Adhesion_dom_fimbrial"/>
</dbReference>
<reference evidence="2 3" key="1">
    <citation type="submission" date="2016-12" db="EMBL/GenBank/DDBJ databases">
        <title>Izhakiella australiana sp. nov. of genus Izhakiella isolated from Australian desert.</title>
        <authorList>
            <person name="Ji M."/>
        </authorList>
    </citation>
    <scope>NUCLEOTIDE SEQUENCE [LARGE SCALE GENOMIC DNA]</scope>
    <source>
        <strain evidence="2 3">D4N98</strain>
    </source>
</reference>
<dbReference type="GO" id="GO:0009289">
    <property type="term" value="C:pilus"/>
    <property type="evidence" value="ECO:0007669"/>
    <property type="project" value="InterPro"/>
</dbReference>
<evidence type="ECO:0000313" key="2">
    <source>
        <dbReference type="EMBL" id="OON40188.1"/>
    </source>
</evidence>
<organism evidence="2 3">
    <name type="scientific">Izhakiella australiensis</name>
    <dbReference type="NCBI Taxonomy" id="1926881"/>
    <lineage>
        <taxon>Bacteria</taxon>
        <taxon>Pseudomonadati</taxon>
        <taxon>Pseudomonadota</taxon>
        <taxon>Gammaproteobacteria</taxon>
        <taxon>Enterobacterales</taxon>
        <taxon>Erwiniaceae</taxon>
        <taxon>Izhakiella</taxon>
    </lineage>
</organism>
<dbReference type="Gene3D" id="2.60.40.1090">
    <property type="entry name" value="Fimbrial-type adhesion domain"/>
    <property type="match status" value="1"/>
</dbReference>